<proteinExistence type="inferred from homology"/>
<keyword evidence="1 5" id="KW-1277">Toxin-antitoxin system</keyword>
<comment type="caution">
    <text evidence="7">The sequence shown here is derived from an EMBL/GenBank/DDBJ whole genome shotgun (WGS) entry which is preliminary data.</text>
</comment>
<dbReference type="EC" id="3.1.-.-" evidence="5"/>
<dbReference type="GO" id="GO:0090729">
    <property type="term" value="F:toxin activity"/>
    <property type="evidence" value="ECO:0007669"/>
    <property type="project" value="UniProtKB-KW"/>
</dbReference>
<evidence type="ECO:0000256" key="2">
    <source>
        <dbReference type="ARBA" id="ARBA00022722"/>
    </source>
</evidence>
<reference evidence="7" key="1">
    <citation type="journal article" date="2020" name="mSystems">
        <title>Genome- and Community-Level Interaction Insights into Carbon Utilization and Element Cycling Functions of Hydrothermarchaeota in Hydrothermal Sediment.</title>
        <authorList>
            <person name="Zhou Z."/>
            <person name="Liu Y."/>
            <person name="Xu W."/>
            <person name="Pan J."/>
            <person name="Luo Z.H."/>
            <person name="Li M."/>
        </authorList>
    </citation>
    <scope>NUCLEOTIDE SEQUENCE [LARGE SCALE GENOMIC DNA]</scope>
    <source>
        <strain evidence="7">SpSt-8</strain>
    </source>
</reference>
<name>A0A7C3WTV9_THEPE</name>
<keyword evidence="5" id="KW-0460">Magnesium</keyword>
<feature type="binding site" evidence="5">
    <location>
        <position position="7"/>
    </location>
    <ligand>
        <name>Mg(2+)</name>
        <dbReference type="ChEBI" id="CHEBI:18420"/>
    </ligand>
</feature>
<evidence type="ECO:0000256" key="1">
    <source>
        <dbReference type="ARBA" id="ARBA00022649"/>
    </source>
</evidence>
<dbReference type="Pfam" id="PF01850">
    <property type="entry name" value="PIN"/>
    <property type="match status" value="1"/>
</dbReference>
<dbReference type="GO" id="GO:0000287">
    <property type="term" value="F:magnesium ion binding"/>
    <property type="evidence" value="ECO:0007669"/>
    <property type="project" value="UniProtKB-UniRule"/>
</dbReference>
<keyword evidence="3 5" id="KW-0479">Metal-binding</keyword>
<gene>
    <name evidence="5" type="primary">vapC</name>
    <name evidence="7" type="ORF">ENV88_03730</name>
</gene>
<sequence>MTLYVVDSSVILERIIRTSPLKARVERLFDEARKGRAVLLATLPTLSEVLYAASRIYSLAGVERPNEEAYTLVEWLKSRCRLVAPGESAALRAGELKKLLGLALVDCYVIAVAEEVGGRALFLRREREMLGKEELLSQLPVEFLAERGF</sequence>
<comment type="cofactor">
    <cofactor evidence="5">
        <name>Mg(2+)</name>
        <dbReference type="ChEBI" id="CHEBI:18420"/>
    </cofactor>
</comment>
<evidence type="ECO:0000256" key="5">
    <source>
        <dbReference type="HAMAP-Rule" id="MF_00265"/>
    </source>
</evidence>
<evidence type="ECO:0000259" key="6">
    <source>
        <dbReference type="Pfam" id="PF01850"/>
    </source>
</evidence>
<accession>A0A7C3WTV9</accession>
<comment type="function">
    <text evidence="5">Toxic component of a toxin-antitoxin (TA) system. An RNase.</text>
</comment>
<comment type="similarity">
    <text evidence="5">Belongs to the PINc/VapC protein family.</text>
</comment>
<dbReference type="GO" id="GO:0016787">
    <property type="term" value="F:hydrolase activity"/>
    <property type="evidence" value="ECO:0007669"/>
    <property type="project" value="UniProtKB-KW"/>
</dbReference>
<evidence type="ECO:0000256" key="4">
    <source>
        <dbReference type="ARBA" id="ARBA00022801"/>
    </source>
</evidence>
<dbReference type="InterPro" id="IPR022907">
    <property type="entry name" value="VapC_family"/>
</dbReference>
<feature type="domain" description="PIN" evidence="6">
    <location>
        <begin position="4"/>
        <end position="120"/>
    </location>
</feature>
<dbReference type="AlphaFoldDB" id="A0A7C3WTV9"/>
<dbReference type="EMBL" id="DTIB01000080">
    <property type="protein sequence ID" value="HGB25145.1"/>
    <property type="molecule type" value="Genomic_DNA"/>
</dbReference>
<dbReference type="InterPro" id="IPR002716">
    <property type="entry name" value="PIN_dom"/>
</dbReference>
<keyword evidence="5" id="KW-0800">Toxin</keyword>
<protein>
    <recommendedName>
        <fullName evidence="5">Ribonuclease VapC</fullName>
        <shortName evidence="5">RNase VapC</shortName>
        <ecNumber evidence="5">3.1.-.-</ecNumber>
    </recommendedName>
    <alternativeName>
        <fullName evidence="5">Putative toxin VapC</fullName>
    </alternativeName>
</protein>
<dbReference type="GO" id="GO:0004540">
    <property type="term" value="F:RNA nuclease activity"/>
    <property type="evidence" value="ECO:0007669"/>
    <property type="project" value="InterPro"/>
</dbReference>
<dbReference type="InterPro" id="IPR029060">
    <property type="entry name" value="PIN-like_dom_sf"/>
</dbReference>
<dbReference type="Gene3D" id="3.40.50.1010">
    <property type="entry name" value="5'-nuclease"/>
    <property type="match status" value="1"/>
</dbReference>
<keyword evidence="2 5" id="KW-0540">Nuclease</keyword>
<organism evidence="7">
    <name type="scientific">Thermofilum pendens</name>
    <dbReference type="NCBI Taxonomy" id="2269"/>
    <lineage>
        <taxon>Archaea</taxon>
        <taxon>Thermoproteota</taxon>
        <taxon>Thermoprotei</taxon>
        <taxon>Thermofilales</taxon>
        <taxon>Thermofilaceae</taxon>
        <taxon>Thermofilum</taxon>
    </lineage>
</organism>
<evidence type="ECO:0000256" key="3">
    <source>
        <dbReference type="ARBA" id="ARBA00022723"/>
    </source>
</evidence>
<feature type="binding site" evidence="5">
    <location>
        <position position="106"/>
    </location>
    <ligand>
        <name>Mg(2+)</name>
        <dbReference type="ChEBI" id="CHEBI:18420"/>
    </ligand>
</feature>
<keyword evidence="4 5" id="KW-0378">Hydrolase</keyword>
<dbReference type="SUPFAM" id="SSF88723">
    <property type="entry name" value="PIN domain-like"/>
    <property type="match status" value="1"/>
</dbReference>
<evidence type="ECO:0000313" key="7">
    <source>
        <dbReference type="EMBL" id="HGB25145.1"/>
    </source>
</evidence>
<dbReference type="HAMAP" id="MF_00265">
    <property type="entry name" value="VapC_Nob1"/>
    <property type="match status" value="1"/>
</dbReference>